<dbReference type="RefSeq" id="WP_281246882.1">
    <property type="nucleotide sequence ID" value="NZ_FOEF01000002.1"/>
</dbReference>
<dbReference type="AlphaFoldDB" id="A0A1H8SYA2"/>
<sequence>MLETLADRAEAGVVIVNHPRLFSRSGLPSQLEPWRSMNAGTG</sequence>
<evidence type="ECO:0000313" key="2">
    <source>
        <dbReference type="Proteomes" id="UP000198582"/>
    </source>
</evidence>
<accession>A0A1H8SYA2</accession>
<dbReference type="EMBL" id="FOEF01000002">
    <property type="protein sequence ID" value="SEO83304.1"/>
    <property type="molecule type" value="Genomic_DNA"/>
</dbReference>
<organism evidence="1 2">
    <name type="scientific">Amycolatopsis saalfeldensis</name>
    <dbReference type="NCBI Taxonomy" id="394193"/>
    <lineage>
        <taxon>Bacteria</taxon>
        <taxon>Bacillati</taxon>
        <taxon>Actinomycetota</taxon>
        <taxon>Actinomycetes</taxon>
        <taxon>Pseudonocardiales</taxon>
        <taxon>Pseudonocardiaceae</taxon>
        <taxon>Amycolatopsis</taxon>
    </lineage>
</organism>
<evidence type="ECO:0000313" key="1">
    <source>
        <dbReference type="EMBL" id="SEO83304.1"/>
    </source>
</evidence>
<protein>
    <submittedName>
        <fullName evidence="1">Uncharacterized protein</fullName>
    </submittedName>
</protein>
<dbReference type="Proteomes" id="UP000198582">
    <property type="component" value="Unassembled WGS sequence"/>
</dbReference>
<gene>
    <name evidence="1" type="ORF">SAMN04489732_102326</name>
</gene>
<keyword evidence="2" id="KW-1185">Reference proteome</keyword>
<name>A0A1H8SYA2_9PSEU</name>
<reference evidence="1 2" key="1">
    <citation type="submission" date="2016-10" db="EMBL/GenBank/DDBJ databases">
        <authorList>
            <person name="de Groot N.N."/>
        </authorList>
    </citation>
    <scope>NUCLEOTIDE SEQUENCE [LARGE SCALE GENOMIC DNA]</scope>
    <source>
        <strain evidence="1 2">DSM 44993</strain>
    </source>
</reference>
<proteinExistence type="predicted"/>
<dbReference type="STRING" id="394193.SAMN04489732_102326"/>